<reference evidence="2 3" key="1">
    <citation type="journal article" date="2017" name="Genome Announc.">
        <title>Complete Genome Sequences of Two Acetylene-Fermenting Pelobacter acetylenicus Strains.</title>
        <authorList>
            <person name="Sutton J.M."/>
            <person name="Baesman S.M."/>
            <person name="Fierst J.L."/>
            <person name="Poret-Peterson A.T."/>
            <person name="Oremland R.S."/>
            <person name="Dunlap D.S."/>
            <person name="Akob D.M."/>
        </authorList>
    </citation>
    <scope>NUCLEOTIDE SEQUENCE [LARGE SCALE GENOMIC DNA]</scope>
    <source>
        <strain evidence="2 3">DSM 3247</strain>
    </source>
</reference>
<accession>A0A1L3GE74</accession>
<gene>
    <name evidence="2" type="ORF">A7E75_02340</name>
</gene>
<keyword evidence="3" id="KW-1185">Reference proteome</keyword>
<dbReference type="AlphaFoldDB" id="A0A1L3GE74"/>
<keyword evidence="1" id="KW-0732">Signal</keyword>
<feature type="signal peptide" evidence="1">
    <location>
        <begin position="1"/>
        <end position="28"/>
    </location>
</feature>
<proteinExistence type="predicted"/>
<evidence type="ECO:0000313" key="2">
    <source>
        <dbReference type="EMBL" id="APG23988.1"/>
    </source>
</evidence>
<name>A0A1L3GE74_SYNAC</name>
<evidence type="ECO:0000313" key="3">
    <source>
        <dbReference type="Proteomes" id="UP000182264"/>
    </source>
</evidence>
<dbReference type="Proteomes" id="UP000182264">
    <property type="component" value="Chromosome"/>
</dbReference>
<organism evidence="2 3">
    <name type="scientific">Syntrophotalea acetylenica</name>
    <name type="common">Pelobacter acetylenicus</name>
    <dbReference type="NCBI Taxonomy" id="29542"/>
    <lineage>
        <taxon>Bacteria</taxon>
        <taxon>Pseudomonadati</taxon>
        <taxon>Thermodesulfobacteriota</taxon>
        <taxon>Desulfuromonadia</taxon>
        <taxon>Desulfuromonadales</taxon>
        <taxon>Syntrophotaleaceae</taxon>
        <taxon>Syntrophotalea</taxon>
    </lineage>
</organism>
<evidence type="ECO:0000256" key="1">
    <source>
        <dbReference type="SAM" id="SignalP"/>
    </source>
</evidence>
<feature type="chain" id="PRO_5012746914" evidence="1">
    <location>
        <begin position="29"/>
        <end position="672"/>
    </location>
</feature>
<dbReference type="PROSITE" id="PS51257">
    <property type="entry name" value="PROKAR_LIPOPROTEIN"/>
    <property type="match status" value="1"/>
</dbReference>
<dbReference type="STRING" id="29542.A6070_10960"/>
<dbReference type="EMBL" id="CP015518">
    <property type="protein sequence ID" value="APG23988.1"/>
    <property type="molecule type" value="Genomic_DNA"/>
</dbReference>
<protein>
    <submittedName>
        <fullName evidence="2">Uncharacterized protein</fullName>
    </submittedName>
</protein>
<sequence length="672" mass="73082">MRMRSKRWWTGIVAASFALALQTGVACGDEAESMAEGRGSGQAAGQMIRSKFGSKDLLRQNILNPATSSGTPLRTLDDDTAFPGQMLFPSSKKFLEAFMQPGPTGDLATVIIGADLDFDGTTDYSYQVPFPVSGVCGNGVISCTPGTWSDCRRYIWQADPEGRICLQEDFYNRTGGCYCINSDCGSNLVWSNAKVVLQDLGGGIVGAMQQANSGFTVSDVNVEDTTIAYYGQDTTRTTGPDGTPSAASPVPPAQAAYLSAPLEIRDAAQNTVAAQSGDAKSLYSLVSGMGTGQQRNQCEIHKQVVIEEKTIHDVITPLGGTGSVQYCGPGCIDVVLGRIGDNYWSGNCTIFERDFRFYIHFPELIKSATIIRAKWDDYMQVWIGGEKAWSGPNDNFPPETGGACELNTNWNRNPNKDVTGYFRKHGEVQAKIRVSVTDKGEGFAFIRVRLKDNLCVSSITILDGCDALASRSDCTLQEEKVDGVYTYRNANPTSLAPLPSMRSIHQGNCSEDLLQDWWGKQRVYLCDAPAYDFSDAKTRFGQVVGSLHEDGTSACYQDALKVPGGWASTSESFDRMSLPVHDECEKACKTRKPRLDSQVVLAGHSEQFQTDTASYDIVYHTCVDGRCPVEPGEEILKDCQCLNEFAEAASIIQMLRLAGQDTICSDGIPKTP</sequence>